<keyword evidence="3" id="KW-1185">Reference proteome</keyword>
<dbReference type="AlphaFoldDB" id="A0A1T4NXM5"/>
<evidence type="ECO:0000313" key="2">
    <source>
        <dbReference type="EMBL" id="SJZ84120.1"/>
    </source>
</evidence>
<sequence length="145" mass="16587">MIRLGKITRENIDEVLALKVDESQKSFVSTNGDSLAQAYVYSETAYPFVVYEDSTIVGFIMMGYYEAKAYFTLWKFMIDIRYQNKGYGRQALDLGIKYLQNRFNASEIYTGVVPGNYVAKKLYESVGFVDTGLVELGMEEMRLTL</sequence>
<dbReference type="InterPro" id="IPR016181">
    <property type="entry name" value="Acyl_CoA_acyltransferase"/>
</dbReference>
<protein>
    <submittedName>
        <fullName evidence="2">Diamine N-acetyltransferase</fullName>
    </submittedName>
</protein>
<gene>
    <name evidence="2" type="ORF">SAMN02745110_01757</name>
</gene>
<dbReference type="Gene3D" id="3.40.630.30">
    <property type="match status" value="1"/>
</dbReference>
<evidence type="ECO:0000259" key="1">
    <source>
        <dbReference type="PROSITE" id="PS51186"/>
    </source>
</evidence>
<dbReference type="PROSITE" id="PS51186">
    <property type="entry name" value="GNAT"/>
    <property type="match status" value="1"/>
</dbReference>
<feature type="domain" description="N-acetyltransferase" evidence="1">
    <location>
        <begin position="2"/>
        <end position="145"/>
    </location>
</feature>
<dbReference type="Proteomes" id="UP000189857">
    <property type="component" value="Unassembled WGS sequence"/>
</dbReference>
<dbReference type="EMBL" id="FUXA01000010">
    <property type="protein sequence ID" value="SJZ84120.1"/>
    <property type="molecule type" value="Genomic_DNA"/>
</dbReference>
<dbReference type="SUPFAM" id="SSF55729">
    <property type="entry name" value="Acyl-CoA N-acyltransferases (Nat)"/>
    <property type="match status" value="1"/>
</dbReference>
<keyword evidence="2" id="KW-0808">Transferase</keyword>
<dbReference type="RefSeq" id="WP_159444129.1">
    <property type="nucleotide sequence ID" value="NZ_FMTO01000009.1"/>
</dbReference>
<dbReference type="GO" id="GO:0016747">
    <property type="term" value="F:acyltransferase activity, transferring groups other than amino-acyl groups"/>
    <property type="evidence" value="ECO:0007669"/>
    <property type="project" value="InterPro"/>
</dbReference>
<evidence type="ECO:0000313" key="3">
    <source>
        <dbReference type="Proteomes" id="UP000189857"/>
    </source>
</evidence>
<organism evidence="2 3">
    <name type="scientific">Eubacterium ruminantium</name>
    <dbReference type="NCBI Taxonomy" id="42322"/>
    <lineage>
        <taxon>Bacteria</taxon>
        <taxon>Bacillati</taxon>
        <taxon>Bacillota</taxon>
        <taxon>Clostridia</taxon>
        <taxon>Eubacteriales</taxon>
        <taxon>Eubacteriaceae</taxon>
        <taxon>Eubacterium</taxon>
    </lineage>
</organism>
<reference evidence="2 3" key="1">
    <citation type="submission" date="2017-02" db="EMBL/GenBank/DDBJ databases">
        <authorList>
            <person name="Peterson S.W."/>
        </authorList>
    </citation>
    <scope>NUCLEOTIDE SEQUENCE [LARGE SCALE GENOMIC DNA]</scope>
    <source>
        <strain evidence="2 3">ATCC 17233</strain>
    </source>
</reference>
<proteinExistence type="predicted"/>
<dbReference type="Pfam" id="PF00583">
    <property type="entry name" value="Acetyltransf_1"/>
    <property type="match status" value="1"/>
</dbReference>
<dbReference type="CDD" id="cd04301">
    <property type="entry name" value="NAT_SF"/>
    <property type="match status" value="1"/>
</dbReference>
<name>A0A1T4NXM5_9FIRM</name>
<dbReference type="InterPro" id="IPR000182">
    <property type="entry name" value="GNAT_dom"/>
</dbReference>
<accession>A0A1T4NXM5</accession>